<dbReference type="InterPro" id="IPR027417">
    <property type="entry name" value="P-loop_NTPase"/>
</dbReference>
<evidence type="ECO:0000256" key="1">
    <source>
        <dbReference type="ARBA" id="ARBA00022448"/>
    </source>
</evidence>
<evidence type="ECO:0000313" key="11">
    <source>
        <dbReference type="Proteomes" id="UP001299546"/>
    </source>
</evidence>
<keyword evidence="8" id="KW-0472">Membrane</keyword>
<evidence type="ECO:0000256" key="4">
    <source>
        <dbReference type="ARBA" id="ARBA00022737"/>
    </source>
</evidence>
<dbReference type="InterPro" id="IPR003439">
    <property type="entry name" value="ABC_transporter-like_ATP-bd"/>
</dbReference>
<evidence type="ECO:0000259" key="9">
    <source>
        <dbReference type="PROSITE" id="PS50893"/>
    </source>
</evidence>
<dbReference type="EMBL" id="JAJCIS010000014">
    <property type="protein sequence ID" value="MCB7388750.1"/>
    <property type="molecule type" value="Genomic_DNA"/>
</dbReference>
<keyword evidence="2" id="KW-1003">Cell membrane</keyword>
<dbReference type="CDD" id="cd03215">
    <property type="entry name" value="ABC_Carb_Monos_II"/>
    <property type="match status" value="1"/>
</dbReference>
<keyword evidence="3" id="KW-0762">Sugar transport</keyword>
<dbReference type="InterPro" id="IPR050107">
    <property type="entry name" value="ABC_carbohydrate_import_ATPase"/>
</dbReference>
<dbReference type="RefSeq" id="WP_199882828.1">
    <property type="nucleotide sequence ID" value="NZ_JAJCIQ010000014.1"/>
</dbReference>
<reference evidence="10 11" key="1">
    <citation type="submission" date="2021-10" db="EMBL/GenBank/DDBJ databases">
        <title>Collection of gut derived symbiotic bacterial strains cultured from healthy donors.</title>
        <authorList>
            <person name="Lin H."/>
            <person name="Littmann E."/>
            <person name="Kohout C."/>
            <person name="Pamer E.G."/>
        </authorList>
    </citation>
    <scope>NUCLEOTIDE SEQUENCE [LARGE SCALE GENOMIC DNA]</scope>
    <source>
        <strain evidence="10 11">DFI.1.165</strain>
    </source>
</reference>
<comment type="caution">
    <text evidence="10">The sequence shown here is derived from an EMBL/GenBank/DDBJ whole genome shotgun (WGS) entry which is preliminary data.</text>
</comment>
<dbReference type="GO" id="GO:0005524">
    <property type="term" value="F:ATP binding"/>
    <property type="evidence" value="ECO:0007669"/>
    <property type="project" value="UniProtKB-KW"/>
</dbReference>
<evidence type="ECO:0000256" key="5">
    <source>
        <dbReference type="ARBA" id="ARBA00022741"/>
    </source>
</evidence>
<dbReference type="PROSITE" id="PS50893">
    <property type="entry name" value="ABC_TRANSPORTER_2"/>
    <property type="match status" value="2"/>
</dbReference>
<organism evidence="10 11">
    <name type="scientific">Bariatricus massiliensis</name>
    <dbReference type="NCBI Taxonomy" id="1745713"/>
    <lineage>
        <taxon>Bacteria</taxon>
        <taxon>Bacillati</taxon>
        <taxon>Bacillota</taxon>
        <taxon>Clostridia</taxon>
        <taxon>Lachnospirales</taxon>
        <taxon>Lachnospiraceae</taxon>
        <taxon>Bariatricus</taxon>
    </lineage>
</organism>
<evidence type="ECO:0000256" key="7">
    <source>
        <dbReference type="ARBA" id="ARBA00022967"/>
    </source>
</evidence>
<dbReference type="SMART" id="SM00382">
    <property type="entry name" value="AAA"/>
    <property type="match status" value="2"/>
</dbReference>
<keyword evidence="11" id="KW-1185">Reference proteome</keyword>
<keyword evidence="6 10" id="KW-0067">ATP-binding</keyword>
<dbReference type="Pfam" id="PF00005">
    <property type="entry name" value="ABC_tran"/>
    <property type="match status" value="2"/>
</dbReference>
<dbReference type="SUPFAM" id="SSF52540">
    <property type="entry name" value="P-loop containing nucleoside triphosphate hydrolases"/>
    <property type="match status" value="2"/>
</dbReference>
<keyword evidence="7" id="KW-1278">Translocase</keyword>
<dbReference type="Proteomes" id="UP001299546">
    <property type="component" value="Unassembled WGS sequence"/>
</dbReference>
<feature type="domain" description="ABC transporter" evidence="9">
    <location>
        <begin position="245"/>
        <end position="488"/>
    </location>
</feature>
<dbReference type="PANTHER" id="PTHR43790">
    <property type="entry name" value="CARBOHYDRATE TRANSPORT ATP-BINDING PROTEIN MG119-RELATED"/>
    <property type="match status" value="1"/>
</dbReference>
<evidence type="ECO:0000313" key="10">
    <source>
        <dbReference type="EMBL" id="MCB7388750.1"/>
    </source>
</evidence>
<dbReference type="InterPro" id="IPR017871">
    <property type="entry name" value="ABC_transporter-like_CS"/>
</dbReference>
<feature type="domain" description="ABC transporter" evidence="9">
    <location>
        <begin position="1"/>
        <end position="234"/>
    </location>
</feature>
<dbReference type="CDD" id="cd03216">
    <property type="entry name" value="ABC_Carb_Monos_I"/>
    <property type="match status" value="1"/>
</dbReference>
<keyword evidence="4" id="KW-0677">Repeat</keyword>
<evidence type="ECO:0000256" key="8">
    <source>
        <dbReference type="ARBA" id="ARBA00023136"/>
    </source>
</evidence>
<sequence length="492" mass="54673">MKNIHKKFPGVYALKNADLRVEKGEVHALLGENGAGKSTLIKVLGGIYQPDEGEIYIDGQKVRMNNVRDAQANGISIIHQELLLVPQMTVADNMFLDAAPQKYGYINRKQSKRDAQKALDAMGVQIDAGALVATLSVAQQQIVEIVKAVRLQSKIIVMDEPTSSLSDTEIQMLFEIVENLKQNGTAIIFISHKLEELFAITDRITIMRDGEVVKTVETKKTGNEELIALMVGRALDNYYVRDDFPKGEIILKVENLNQAGVLRNVSFELRKGEILGFAGLVGAGRTELMNAIFGITQMDSGNIYLEGKRVHIKNPLSAMRAGIALVPEDRKLQGLILKNSVGFNMTITILREFMKGICVNKKKEYELMDKYQQLLRIKTPSYEQKAGNLSGGNQQKIVISKWLAVNPSVLILDEPTRGIDVGAKAEIYAIMNNLTRNGMSIIMISSEMPEVMGMSDRICVMSEGRLTGIVDKHEFSQERILSYALEGKKDEK</sequence>
<dbReference type="Gene3D" id="3.40.50.300">
    <property type="entry name" value="P-loop containing nucleotide triphosphate hydrolases"/>
    <property type="match status" value="2"/>
</dbReference>
<gene>
    <name evidence="10" type="ORF">LIZ65_15785</name>
</gene>
<evidence type="ECO:0000256" key="3">
    <source>
        <dbReference type="ARBA" id="ARBA00022597"/>
    </source>
</evidence>
<keyword evidence="5" id="KW-0547">Nucleotide-binding</keyword>
<evidence type="ECO:0000256" key="2">
    <source>
        <dbReference type="ARBA" id="ARBA00022475"/>
    </source>
</evidence>
<dbReference type="PANTHER" id="PTHR43790:SF3">
    <property type="entry name" value="D-ALLOSE IMPORT ATP-BINDING PROTEIN ALSA-RELATED"/>
    <property type="match status" value="1"/>
</dbReference>
<name>A0ABS8DK48_9FIRM</name>
<keyword evidence="1" id="KW-0813">Transport</keyword>
<dbReference type="InterPro" id="IPR003593">
    <property type="entry name" value="AAA+_ATPase"/>
</dbReference>
<dbReference type="PROSITE" id="PS00211">
    <property type="entry name" value="ABC_TRANSPORTER_1"/>
    <property type="match status" value="1"/>
</dbReference>
<protein>
    <submittedName>
        <fullName evidence="10">Sugar ABC transporter ATP-binding protein</fullName>
    </submittedName>
</protein>
<evidence type="ECO:0000256" key="6">
    <source>
        <dbReference type="ARBA" id="ARBA00022840"/>
    </source>
</evidence>
<proteinExistence type="predicted"/>
<accession>A0ABS8DK48</accession>